<dbReference type="Proteomes" id="UP000284824">
    <property type="component" value="Unassembled WGS sequence"/>
</dbReference>
<dbReference type="AlphaFoldDB" id="A0A438M640"/>
<evidence type="ECO:0000259" key="4">
    <source>
        <dbReference type="PROSITE" id="PS51900"/>
    </source>
</evidence>
<feature type="domain" description="Core-binding (CB)" evidence="4">
    <location>
        <begin position="22"/>
        <end position="103"/>
    </location>
</feature>
<evidence type="ECO:0000313" key="5">
    <source>
        <dbReference type="EMBL" id="RVX40923.1"/>
    </source>
</evidence>
<evidence type="ECO:0000313" key="6">
    <source>
        <dbReference type="Proteomes" id="UP000284824"/>
    </source>
</evidence>
<keyword evidence="6" id="KW-1185">Reference proteome</keyword>
<feature type="region of interest" description="Disordered" evidence="3">
    <location>
        <begin position="102"/>
        <end position="125"/>
    </location>
</feature>
<name>A0A438M640_9ACTN</name>
<dbReference type="InterPro" id="IPR044068">
    <property type="entry name" value="CB"/>
</dbReference>
<dbReference type="OrthoDB" id="9803188at2"/>
<keyword evidence="1 2" id="KW-0238">DNA-binding</keyword>
<dbReference type="InterPro" id="IPR004107">
    <property type="entry name" value="Integrase_SAM-like_N"/>
</dbReference>
<gene>
    <name evidence="5" type="ORF">EDD27_3368</name>
</gene>
<dbReference type="Pfam" id="PF02899">
    <property type="entry name" value="Phage_int_SAM_1"/>
    <property type="match status" value="1"/>
</dbReference>
<evidence type="ECO:0000256" key="2">
    <source>
        <dbReference type="PROSITE-ProRule" id="PRU01248"/>
    </source>
</evidence>
<feature type="region of interest" description="Disordered" evidence="3">
    <location>
        <begin position="177"/>
        <end position="202"/>
    </location>
</feature>
<dbReference type="GO" id="GO:0003677">
    <property type="term" value="F:DNA binding"/>
    <property type="evidence" value="ECO:0007669"/>
    <property type="project" value="UniProtKB-UniRule"/>
</dbReference>
<dbReference type="GO" id="GO:0015074">
    <property type="term" value="P:DNA integration"/>
    <property type="evidence" value="ECO:0007669"/>
    <property type="project" value="InterPro"/>
</dbReference>
<dbReference type="PROSITE" id="PS51900">
    <property type="entry name" value="CB"/>
    <property type="match status" value="1"/>
</dbReference>
<dbReference type="EMBL" id="SAUN01000001">
    <property type="protein sequence ID" value="RVX40923.1"/>
    <property type="molecule type" value="Genomic_DNA"/>
</dbReference>
<evidence type="ECO:0000256" key="1">
    <source>
        <dbReference type="ARBA" id="ARBA00023125"/>
    </source>
</evidence>
<comment type="caution">
    <text evidence="5">The sequence shown here is derived from an EMBL/GenBank/DDBJ whole genome shotgun (WGS) entry which is preliminary data.</text>
</comment>
<reference evidence="5 6" key="1">
    <citation type="submission" date="2019-01" db="EMBL/GenBank/DDBJ databases">
        <title>Sequencing the genomes of 1000 actinobacteria strains.</title>
        <authorList>
            <person name="Klenk H.-P."/>
        </authorList>
    </citation>
    <scope>NUCLEOTIDE SEQUENCE [LARGE SCALE GENOMIC DNA]</scope>
    <source>
        <strain evidence="5 6">DSM 43925</strain>
    </source>
</reference>
<dbReference type="Gene3D" id="1.10.150.130">
    <property type="match status" value="1"/>
</dbReference>
<proteinExistence type="predicted"/>
<sequence>MQVQRVLSPVTGLESWTVLGDDGPIQPIEAYLAYLTDIERSPNTIKAYAHDLKDYFTFLDLQGLDWREVRLEDLGESVAWLRRPPGMREGNIALLPSVEHHCTEGPDRPAEHLPPRCERPSEPHPGAELEIDARATTERTPVAIVSSSHVDVATGRSTVVRPVHQWDVGSLTGWSSMAGAPRLPCLPPPSRRGDGGPRRALSGQLGRWDAIRARCHVR</sequence>
<dbReference type="InterPro" id="IPR010998">
    <property type="entry name" value="Integrase_recombinase_N"/>
</dbReference>
<dbReference type="RefSeq" id="WP_127933235.1">
    <property type="nucleotide sequence ID" value="NZ_SAUN01000001.1"/>
</dbReference>
<organism evidence="5 6">
    <name type="scientific">Nonomuraea polychroma</name>
    <dbReference type="NCBI Taxonomy" id="46176"/>
    <lineage>
        <taxon>Bacteria</taxon>
        <taxon>Bacillati</taxon>
        <taxon>Actinomycetota</taxon>
        <taxon>Actinomycetes</taxon>
        <taxon>Streptosporangiales</taxon>
        <taxon>Streptosporangiaceae</taxon>
        <taxon>Nonomuraea</taxon>
    </lineage>
</organism>
<evidence type="ECO:0000256" key="3">
    <source>
        <dbReference type="SAM" id="MobiDB-lite"/>
    </source>
</evidence>
<protein>
    <submittedName>
        <fullName evidence="5">Phage integrase family protein with SAM-like domain</fullName>
    </submittedName>
</protein>
<accession>A0A438M640</accession>